<dbReference type="AlphaFoldDB" id="A0A0M8ZTP7"/>
<dbReference type="Gene3D" id="3.30.420.10">
    <property type="entry name" value="Ribonuclease H-like superfamily/Ribonuclease H"/>
    <property type="match status" value="1"/>
</dbReference>
<evidence type="ECO:0008006" key="3">
    <source>
        <dbReference type="Google" id="ProtNLM"/>
    </source>
</evidence>
<accession>A0A0M8ZTP7</accession>
<dbReference type="InterPro" id="IPR036397">
    <property type="entry name" value="RNaseH_sf"/>
</dbReference>
<evidence type="ECO:0000313" key="1">
    <source>
        <dbReference type="EMBL" id="KOX70940.1"/>
    </source>
</evidence>
<dbReference type="Proteomes" id="UP000053105">
    <property type="component" value="Unassembled WGS sequence"/>
</dbReference>
<organism evidence="1 2">
    <name type="scientific">Melipona quadrifasciata</name>
    <dbReference type="NCBI Taxonomy" id="166423"/>
    <lineage>
        <taxon>Eukaryota</taxon>
        <taxon>Metazoa</taxon>
        <taxon>Ecdysozoa</taxon>
        <taxon>Arthropoda</taxon>
        <taxon>Hexapoda</taxon>
        <taxon>Insecta</taxon>
        <taxon>Pterygota</taxon>
        <taxon>Neoptera</taxon>
        <taxon>Endopterygota</taxon>
        <taxon>Hymenoptera</taxon>
        <taxon>Apocrita</taxon>
        <taxon>Aculeata</taxon>
        <taxon>Apoidea</taxon>
        <taxon>Anthophila</taxon>
        <taxon>Apidae</taxon>
        <taxon>Melipona</taxon>
    </lineage>
</organism>
<keyword evidence="2" id="KW-1185">Reference proteome</keyword>
<dbReference type="OrthoDB" id="7607195at2759"/>
<name>A0A0M8ZTP7_9HYME</name>
<protein>
    <recommendedName>
        <fullName evidence="3">Histone-lysine N-methyltransferase SETMAR</fullName>
    </recommendedName>
</protein>
<dbReference type="PANTHER" id="PTHR46060">
    <property type="entry name" value="MARINER MOS1 TRANSPOSASE-LIKE PROTEIN"/>
    <property type="match status" value="1"/>
</dbReference>
<dbReference type="InterPro" id="IPR052709">
    <property type="entry name" value="Transposase-MT_Hybrid"/>
</dbReference>
<reference evidence="1 2" key="1">
    <citation type="submission" date="2015-07" db="EMBL/GenBank/DDBJ databases">
        <title>The genome of Melipona quadrifasciata.</title>
        <authorList>
            <person name="Pan H."/>
            <person name="Kapheim K."/>
        </authorList>
    </citation>
    <scope>NUCLEOTIDE SEQUENCE [LARGE SCALE GENOMIC DNA]</scope>
    <source>
        <strain evidence="1">0111107301</strain>
        <tissue evidence="1">Whole body</tissue>
    </source>
</reference>
<dbReference type="GO" id="GO:0003676">
    <property type="term" value="F:nucleic acid binding"/>
    <property type="evidence" value="ECO:0007669"/>
    <property type="project" value="InterPro"/>
</dbReference>
<evidence type="ECO:0000313" key="2">
    <source>
        <dbReference type="Proteomes" id="UP000053105"/>
    </source>
</evidence>
<dbReference type="PANTHER" id="PTHR46060:SF1">
    <property type="entry name" value="MARINER MOS1 TRANSPOSASE-LIKE PROTEIN"/>
    <property type="match status" value="1"/>
</dbReference>
<proteinExistence type="predicted"/>
<gene>
    <name evidence="1" type="ORF">WN51_03369</name>
</gene>
<sequence length="62" mass="7078">MSTVTSLFGLAPTDYHLFCSLQNFLNGKTFNSEKQVNRAVENFFQSEPITFYKEGIDKLPGR</sequence>
<dbReference type="EMBL" id="KQ435850">
    <property type="protein sequence ID" value="KOX70940.1"/>
    <property type="molecule type" value="Genomic_DNA"/>
</dbReference>